<comment type="similarity">
    <text evidence="6">Belongs to the LPG synthase family.</text>
</comment>
<proteinExistence type="inferred from homology"/>
<accession>A0A841TCP4</accession>
<feature type="transmembrane region" description="Helical" evidence="6">
    <location>
        <begin position="182"/>
        <end position="203"/>
    </location>
</feature>
<dbReference type="EMBL" id="JACJVN010000060">
    <property type="protein sequence ID" value="MBB6678782.1"/>
    <property type="molecule type" value="Genomic_DNA"/>
</dbReference>
<dbReference type="Proteomes" id="UP000574133">
    <property type="component" value="Unassembled WGS sequence"/>
</dbReference>
<gene>
    <name evidence="6" type="primary">mprF</name>
    <name evidence="7" type="ORF">H4Q31_15940</name>
</gene>
<organism evidence="7 8">
    <name type="scientific">Cohnella lubricantis</name>
    <dbReference type="NCBI Taxonomy" id="2163172"/>
    <lineage>
        <taxon>Bacteria</taxon>
        <taxon>Bacillati</taxon>
        <taxon>Bacillota</taxon>
        <taxon>Bacilli</taxon>
        <taxon>Bacillales</taxon>
        <taxon>Paenibacillaceae</taxon>
        <taxon>Cohnella</taxon>
    </lineage>
</organism>
<protein>
    <recommendedName>
        <fullName evidence="6">Phosphatidylglycerol lysyltransferase</fullName>
        <ecNumber evidence="6">2.3.2.3</ecNumber>
    </recommendedName>
    <alternativeName>
        <fullName evidence="6">Lysylphosphatidylglycerol synthase</fullName>
    </alternativeName>
</protein>
<dbReference type="Pfam" id="PF03706">
    <property type="entry name" value="LPG_synthase_TM"/>
    <property type="match status" value="1"/>
</dbReference>
<keyword evidence="4 6" id="KW-1133">Transmembrane helix</keyword>
<dbReference type="AlphaFoldDB" id="A0A841TCP4"/>
<feature type="transmembrane region" description="Helical" evidence="6">
    <location>
        <begin position="12"/>
        <end position="30"/>
    </location>
</feature>
<comment type="caution">
    <text evidence="7">The sequence shown here is derived from an EMBL/GenBank/DDBJ whole genome shotgun (WGS) entry which is preliminary data.</text>
</comment>
<comment type="subcellular location">
    <subcellularLocation>
        <location evidence="1 6">Cell membrane</location>
        <topology evidence="1 6">Multi-pass membrane protein</topology>
    </subcellularLocation>
</comment>
<keyword evidence="6" id="KW-0443">Lipid metabolism</keyword>
<dbReference type="GO" id="GO:0005886">
    <property type="term" value="C:plasma membrane"/>
    <property type="evidence" value="ECO:0007669"/>
    <property type="project" value="UniProtKB-SubCell"/>
</dbReference>
<evidence type="ECO:0000256" key="6">
    <source>
        <dbReference type="RuleBase" id="RU363042"/>
    </source>
</evidence>
<comment type="function">
    <text evidence="6">Catalyzes the transfer of a lysyl group from L-lysyl-tRNA(Lys) to membrane-bound phosphatidylglycerol (PG), which produces lysylphosphatidylglycerol (LPG), a major component of the bacterial membrane with a positive net charge. LPG synthesis contributes to bacterial virulence as it is involved in the resistance mechanism against cationic antimicrobial peptides (CAMP) produces by the host's immune system (defensins, cathelicidins) and by the competing microorganisms.</text>
</comment>
<dbReference type="GO" id="GO:0006629">
    <property type="term" value="P:lipid metabolic process"/>
    <property type="evidence" value="ECO:0007669"/>
    <property type="project" value="UniProtKB-KW"/>
</dbReference>
<name>A0A841TCP4_9BACL</name>
<keyword evidence="5 6" id="KW-0472">Membrane</keyword>
<dbReference type="EC" id="2.3.2.3" evidence="6"/>
<feature type="transmembrane region" description="Helical" evidence="6">
    <location>
        <begin position="239"/>
        <end position="262"/>
    </location>
</feature>
<feature type="transmembrane region" description="Helical" evidence="6">
    <location>
        <begin position="88"/>
        <end position="111"/>
    </location>
</feature>
<evidence type="ECO:0000313" key="8">
    <source>
        <dbReference type="Proteomes" id="UP000574133"/>
    </source>
</evidence>
<keyword evidence="6" id="KW-0808">Transferase</keyword>
<evidence type="ECO:0000256" key="4">
    <source>
        <dbReference type="ARBA" id="ARBA00022989"/>
    </source>
</evidence>
<keyword evidence="3 6" id="KW-0812">Transmembrane</keyword>
<evidence type="ECO:0000256" key="1">
    <source>
        <dbReference type="ARBA" id="ARBA00004651"/>
    </source>
</evidence>
<keyword evidence="2" id="KW-1003">Cell membrane</keyword>
<keyword evidence="6" id="KW-0046">Antibiotic resistance</keyword>
<evidence type="ECO:0000256" key="3">
    <source>
        <dbReference type="ARBA" id="ARBA00022692"/>
    </source>
</evidence>
<evidence type="ECO:0000256" key="5">
    <source>
        <dbReference type="ARBA" id="ARBA00023136"/>
    </source>
</evidence>
<keyword evidence="8" id="KW-1185">Reference proteome</keyword>
<dbReference type="GO" id="GO:0050071">
    <property type="term" value="F:phosphatidylglycerol lysyltransferase activity"/>
    <property type="evidence" value="ECO:0007669"/>
    <property type="project" value="UniProtKB-EC"/>
</dbReference>
<dbReference type="InterPro" id="IPR022791">
    <property type="entry name" value="L-PG_synthase/AglD"/>
</dbReference>
<reference evidence="7 8" key="1">
    <citation type="submission" date="2020-08" db="EMBL/GenBank/DDBJ databases">
        <title>Cohnella phylogeny.</title>
        <authorList>
            <person name="Dunlap C."/>
        </authorList>
    </citation>
    <scope>NUCLEOTIDE SEQUENCE [LARGE SCALE GENOMIC DNA]</scope>
    <source>
        <strain evidence="7 8">DSM 103658</strain>
    </source>
</reference>
<comment type="catalytic activity">
    <reaction evidence="6">
        <text>L-lysyl-tRNA(Lys) + a 1,2-diacyl-sn-glycero-3-phospho-(1'-sn-glycerol) = a 1,2-diacyl-sn-glycero-3-phospho-1'-(3'-O-L-lysyl)-sn-glycerol + tRNA(Lys)</text>
        <dbReference type="Rhea" id="RHEA:10668"/>
        <dbReference type="Rhea" id="RHEA-COMP:9696"/>
        <dbReference type="Rhea" id="RHEA-COMP:9697"/>
        <dbReference type="ChEBI" id="CHEBI:64716"/>
        <dbReference type="ChEBI" id="CHEBI:75792"/>
        <dbReference type="ChEBI" id="CHEBI:78442"/>
        <dbReference type="ChEBI" id="CHEBI:78529"/>
        <dbReference type="EC" id="2.3.2.3"/>
    </reaction>
</comment>
<dbReference type="GO" id="GO:0046677">
    <property type="term" value="P:response to antibiotic"/>
    <property type="evidence" value="ECO:0007669"/>
    <property type="project" value="UniProtKB-KW"/>
</dbReference>
<evidence type="ECO:0000256" key="2">
    <source>
        <dbReference type="ARBA" id="ARBA00022475"/>
    </source>
</evidence>
<evidence type="ECO:0000313" key="7">
    <source>
        <dbReference type="EMBL" id="MBB6678782.1"/>
    </source>
</evidence>
<feature type="transmembrane region" description="Helical" evidence="6">
    <location>
        <begin position="50"/>
        <end position="67"/>
    </location>
</feature>
<feature type="transmembrane region" description="Helical" evidence="6">
    <location>
        <begin position="117"/>
        <end position="137"/>
    </location>
</feature>
<sequence>MIAFDDSRLKLSFPFYVVAAVLLYIASHLLRITRLYIIFIERKFSFLQLLKIYTITAWVNMVIPFKIGEMFRVSEFSKLCKSFKMGFVSVWVERFFDTLLLLIFAVVLSAYTGTTHYALLIILFLFVAVTLFAFFSFPFSYRYSKQLTLSHSQSSKGLLLLEFMESLKLYYTFAKKLVRGRFPILFGLTLLIWLLEGGVFYYVTCTLTSEYNLDELMRVLNGVWASSKIHGDSGMLYKIVGFGVLTIGGISALINQIIFHFVNKRENLLQSNNNYHIQYQFRK</sequence>